<dbReference type="STRING" id="1450537.A0A395HQY3"/>
<name>A0A395HQY3_ASPHC</name>
<evidence type="ECO:0000313" key="1">
    <source>
        <dbReference type="EMBL" id="RAL10362.1"/>
    </source>
</evidence>
<dbReference type="AlphaFoldDB" id="A0A395HQY3"/>
<dbReference type="RefSeq" id="XP_025549516.1">
    <property type="nucleotide sequence ID" value="XM_025697137.1"/>
</dbReference>
<dbReference type="EMBL" id="KZ824296">
    <property type="protein sequence ID" value="RAL10362.1"/>
    <property type="molecule type" value="Genomic_DNA"/>
</dbReference>
<sequence length="493" mass="54489">MPRATFNRTNAEKEDGRITALAGGPIVVPVTTGEISYASGLFLSQAQQRTRVRRANRSSREESSAPVSIGIAVEDLRVGVPSLLEHPCRLSCIKSESLRTLLRASQIVKLLDLCKEQPGFEICDIGCLEESPMSGTDKFSVPTVQLSAHQKPGQEYTEAWIEVARTIYRHVQAQTTETFSVIINDPSFYKRLRLRPCTKDDAIFSQWNNVLAEILRTISLNGIHYFSCCRPGALELSSDFPATVLLGEDGMVPQEWKMIREQIIAILEAFGLESVGLLIWKDQKGLQADEYPNLWTAMFADDTPANLGSSLALHGLPATHPGTLGGWVELQDPETDKWVPYALTCARCVLPADGHGSSQENRNSIFDDWKANGIMSHIKDLSETIRSFEAERVSTEVQGAREKDELMPPDKSAAASKHLSEMFLRRKAKREQLQAYLDSKSNILGVVVAASALESQHKDGFLDWALVSPREDRPLGDNIVSILPKSNSASLTV</sequence>
<dbReference type="OrthoDB" id="5424209at2759"/>
<dbReference type="VEuPathDB" id="FungiDB:BO97DRAFT_426615"/>
<protein>
    <submittedName>
        <fullName evidence="1">Uncharacterized protein</fullName>
    </submittedName>
</protein>
<accession>A0A395HQY3</accession>
<keyword evidence="2" id="KW-1185">Reference proteome</keyword>
<reference evidence="1 2" key="1">
    <citation type="submission" date="2018-02" db="EMBL/GenBank/DDBJ databases">
        <title>The genomes of Aspergillus section Nigri reveals drivers in fungal speciation.</title>
        <authorList>
            <consortium name="DOE Joint Genome Institute"/>
            <person name="Vesth T.C."/>
            <person name="Nybo J."/>
            <person name="Theobald S."/>
            <person name="Brandl J."/>
            <person name="Frisvad J.C."/>
            <person name="Nielsen K.F."/>
            <person name="Lyhne E.K."/>
            <person name="Kogle M.E."/>
            <person name="Kuo A."/>
            <person name="Riley R."/>
            <person name="Clum A."/>
            <person name="Nolan M."/>
            <person name="Lipzen A."/>
            <person name="Salamov A."/>
            <person name="Henrissat B."/>
            <person name="Wiebenga A."/>
            <person name="De vries R.P."/>
            <person name="Grigoriev I.V."/>
            <person name="Mortensen U.H."/>
            <person name="Andersen M.R."/>
            <person name="Baker S.E."/>
        </authorList>
    </citation>
    <scope>NUCLEOTIDE SEQUENCE [LARGE SCALE GENOMIC DNA]</scope>
    <source>
        <strain evidence="1 2">CBS 101889</strain>
    </source>
</reference>
<gene>
    <name evidence="1" type="ORF">BO97DRAFT_426615</name>
</gene>
<proteinExistence type="predicted"/>
<evidence type="ECO:0000313" key="2">
    <source>
        <dbReference type="Proteomes" id="UP000248961"/>
    </source>
</evidence>
<dbReference type="Proteomes" id="UP000248961">
    <property type="component" value="Unassembled WGS sequence"/>
</dbReference>
<organism evidence="1 2">
    <name type="scientific">Aspergillus homomorphus (strain CBS 101889)</name>
    <dbReference type="NCBI Taxonomy" id="1450537"/>
    <lineage>
        <taxon>Eukaryota</taxon>
        <taxon>Fungi</taxon>
        <taxon>Dikarya</taxon>
        <taxon>Ascomycota</taxon>
        <taxon>Pezizomycotina</taxon>
        <taxon>Eurotiomycetes</taxon>
        <taxon>Eurotiomycetidae</taxon>
        <taxon>Eurotiales</taxon>
        <taxon>Aspergillaceae</taxon>
        <taxon>Aspergillus</taxon>
        <taxon>Aspergillus subgen. Circumdati</taxon>
    </lineage>
</organism>
<dbReference type="GeneID" id="37201426"/>